<accession>A0A5R9DU40</accession>
<keyword evidence="2" id="KW-1185">Reference proteome</keyword>
<sequence length="169" mass="18660">MPDSPPPSADTSGPDRQVTWSVSVYRRSGPEELHEYTTHRLASLASAREHMSLARERPWVSRIALTAHIREVTRRAITGQELLAPGRRLPAPEPRPEGRVAARFYEIEGGGPGGMLSADEARWHLDLLHHLAHAAGHAARGEHMGATLWEVTIVDIARPIDEEDLPQPS</sequence>
<name>A0A5R9DU40_9ACTN</name>
<dbReference type="OrthoDB" id="4239861at2"/>
<dbReference type="EMBL" id="VAWE01000002">
    <property type="protein sequence ID" value="TLQ39291.1"/>
    <property type="molecule type" value="Genomic_DNA"/>
</dbReference>
<proteinExistence type="predicted"/>
<evidence type="ECO:0000313" key="1">
    <source>
        <dbReference type="EMBL" id="TLQ39291.1"/>
    </source>
</evidence>
<dbReference type="Proteomes" id="UP000305921">
    <property type="component" value="Unassembled WGS sequence"/>
</dbReference>
<reference evidence="1 2" key="1">
    <citation type="submission" date="2019-05" db="EMBL/GenBank/DDBJ databases">
        <title>Streptomyces marianii sp. nov., a novel marine actinomycete from southern coast of India.</title>
        <authorList>
            <person name="Iniyan A.M."/>
            <person name="Wink J."/>
            <person name="Ramprasad E."/>
            <person name="Ramana C.V."/>
            <person name="Bunk B."/>
            <person name="Sproer C."/>
            <person name="Joseph F.-J.R.S."/>
            <person name="Vincent S.G.P."/>
        </authorList>
    </citation>
    <scope>NUCLEOTIDE SEQUENCE [LARGE SCALE GENOMIC DNA]</scope>
    <source>
        <strain evidence="1 2">ICN19</strain>
    </source>
</reference>
<comment type="caution">
    <text evidence="1">The sequence shown here is derived from an EMBL/GenBank/DDBJ whole genome shotgun (WGS) entry which is preliminary data.</text>
</comment>
<dbReference type="AlphaFoldDB" id="A0A5R9DU40"/>
<organism evidence="1 2">
    <name type="scientific">Streptomyces marianii</name>
    <dbReference type="NCBI Taxonomy" id="1817406"/>
    <lineage>
        <taxon>Bacteria</taxon>
        <taxon>Bacillati</taxon>
        <taxon>Actinomycetota</taxon>
        <taxon>Actinomycetes</taxon>
        <taxon>Kitasatosporales</taxon>
        <taxon>Streptomycetaceae</taxon>
        <taxon>Streptomyces</taxon>
    </lineage>
</organism>
<evidence type="ECO:0000313" key="2">
    <source>
        <dbReference type="Proteomes" id="UP000305921"/>
    </source>
</evidence>
<dbReference type="RefSeq" id="WP_138058103.1">
    <property type="nucleotide sequence ID" value="NZ_VAWE01000002.1"/>
</dbReference>
<gene>
    <name evidence="1" type="ORF">FEF34_38515</name>
</gene>
<protein>
    <submittedName>
        <fullName evidence="1">Uncharacterized protein</fullName>
    </submittedName>
</protein>